<evidence type="ECO:0000313" key="1">
    <source>
        <dbReference type="EMBL" id="SET49185.1"/>
    </source>
</evidence>
<dbReference type="EMBL" id="FOIM01000007">
    <property type="protein sequence ID" value="SET49185.1"/>
    <property type="molecule type" value="Genomic_DNA"/>
</dbReference>
<keyword evidence="2" id="KW-1185">Reference proteome</keyword>
<organism evidence="1 2">
    <name type="scientific">Enterocloster lavalensis</name>
    <dbReference type="NCBI Taxonomy" id="460384"/>
    <lineage>
        <taxon>Bacteria</taxon>
        <taxon>Bacillati</taxon>
        <taxon>Bacillota</taxon>
        <taxon>Clostridia</taxon>
        <taxon>Lachnospirales</taxon>
        <taxon>Lachnospiraceae</taxon>
        <taxon>Enterocloster</taxon>
    </lineage>
</organism>
<dbReference type="AlphaFoldDB" id="A0A1I0EUD7"/>
<gene>
    <name evidence="1" type="ORF">SAMN05216313_10753</name>
</gene>
<reference evidence="2" key="1">
    <citation type="submission" date="2016-10" db="EMBL/GenBank/DDBJ databases">
        <authorList>
            <person name="Varghese N."/>
            <person name="Submissions S."/>
        </authorList>
    </citation>
    <scope>NUCLEOTIDE SEQUENCE [LARGE SCALE GENOMIC DNA]</scope>
    <source>
        <strain evidence="2">NLAE-zl-G277</strain>
    </source>
</reference>
<accession>A0A1I0EUD7</accession>
<name>A0A1I0EUD7_9FIRM</name>
<dbReference type="STRING" id="460384.SAMN05216313_10753"/>
<dbReference type="Proteomes" id="UP000198508">
    <property type="component" value="Unassembled WGS sequence"/>
</dbReference>
<proteinExistence type="predicted"/>
<dbReference type="GeneID" id="93280483"/>
<sequence>MKIQKKVISNLTKCYSIAPLFYQGREHFLVAAEKVDRCLLFDADGTVEDTVWSEPGGVMTMVQVPGSDGQFLATHRFYSPNDSKEAKIVIATPKGKGDWEIRTLVDLPFVHRFDILQRGGVRYLIACALKSGHEHKDDWSHPGKVYAAVLPEDLSGFDQDHQLELSVIRDGLVKNHGYYRVEDEGVQTSVISAEQGVFQFIPPAQPGGDWEIRTLLETPASDAVLLDLDEDGEKELAVLSPFHGDCISIYKRENGVFVKVYQYEESAQFVHSIYGGMLCGIPQVVVGHRGGKRNLIAFSYDTEKGLYRSELVDEDCGSANVYHYVKDGKDVIISANREIDEVAMYTLEP</sequence>
<evidence type="ECO:0000313" key="2">
    <source>
        <dbReference type="Proteomes" id="UP000198508"/>
    </source>
</evidence>
<protein>
    <submittedName>
        <fullName evidence="1">Uncharacterized protein</fullName>
    </submittedName>
</protein>
<dbReference type="RefSeq" id="WP_092362471.1">
    <property type="nucleotide sequence ID" value="NZ_FOIM01000007.1"/>
</dbReference>